<dbReference type="InterPro" id="IPR044824">
    <property type="entry name" value="MAIN-like"/>
</dbReference>
<name>A0ABU6QKT2_9FABA</name>
<reference evidence="1 2" key="1">
    <citation type="journal article" date="2023" name="Plants (Basel)">
        <title>Bridging the Gap: Combining Genomics and Transcriptomics Approaches to Understand Stylosanthes scabra, an Orphan Legume from the Brazilian Caatinga.</title>
        <authorList>
            <person name="Ferreira-Neto J.R.C."/>
            <person name="da Silva M.D."/>
            <person name="Binneck E."/>
            <person name="de Melo N.F."/>
            <person name="da Silva R.H."/>
            <person name="de Melo A.L.T.M."/>
            <person name="Pandolfi V."/>
            <person name="Bustamante F.O."/>
            <person name="Brasileiro-Vidal A.C."/>
            <person name="Benko-Iseppon A.M."/>
        </authorList>
    </citation>
    <scope>NUCLEOTIDE SEQUENCE [LARGE SCALE GENOMIC DNA]</scope>
    <source>
        <tissue evidence="1">Leaves</tissue>
    </source>
</reference>
<evidence type="ECO:0000313" key="2">
    <source>
        <dbReference type="Proteomes" id="UP001341840"/>
    </source>
</evidence>
<comment type="caution">
    <text evidence="1">The sequence shown here is derived from an EMBL/GenBank/DDBJ whole genome shotgun (WGS) entry which is preliminary data.</text>
</comment>
<dbReference type="Proteomes" id="UP001341840">
    <property type="component" value="Unassembled WGS sequence"/>
</dbReference>
<dbReference type="EMBL" id="JASCZI010000561">
    <property type="protein sequence ID" value="MED6112428.1"/>
    <property type="molecule type" value="Genomic_DNA"/>
</dbReference>
<accession>A0ABU6QKT2</accession>
<gene>
    <name evidence="1" type="ORF">PIB30_061622</name>
</gene>
<protein>
    <recommendedName>
        <fullName evidence="3">Aminotransferase-like plant mobile domain-containing protein</fullName>
    </recommendedName>
</protein>
<evidence type="ECO:0000313" key="1">
    <source>
        <dbReference type="EMBL" id="MED6112428.1"/>
    </source>
</evidence>
<proteinExistence type="predicted"/>
<dbReference type="PANTHER" id="PTHR46033">
    <property type="entry name" value="PROTEIN MAIN-LIKE 2"/>
    <property type="match status" value="1"/>
</dbReference>
<keyword evidence="2" id="KW-1185">Reference proteome</keyword>
<dbReference type="PANTHER" id="PTHR46033:SF8">
    <property type="entry name" value="PROTEIN MAINTENANCE OF MERISTEMS-LIKE"/>
    <property type="match status" value="1"/>
</dbReference>
<sequence length="119" mass="13560">MTWVPIDGTPVSGTLRSWGEFFKKDIWQWCSELLGAVPSGHVGSTKYNIKLKWLRTRLQEMPLDAFDHILVQYAPCYVMYLLGSVLFPDKANNTVHVLFLPLLDNFDSIVGQWCSVLAL</sequence>
<evidence type="ECO:0008006" key="3">
    <source>
        <dbReference type="Google" id="ProtNLM"/>
    </source>
</evidence>
<organism evidence="1 2">
    <name type="scientific">Stylosanthes scabra</name>
    <dbReference type="NCBI Taxonomy" id="79078"/>
    <lineage>
        <taxon>Eukaryota</taxon>
        <taxon>Viridiplantae</taxon>
        <taxon>Streptophyta</taxon>
        <taxon>Embryophyta</taxon>
        <taxon>Tracheophyta</taxon>
        <taxon>Spermatophyta</taxon>
        <taxon>Magnoliopsida</taxon>
        <taxon>eudicotyledons</taxon>
        <taxon>Gunneridae</taxon>
        <taxon>Pentapetalae</taxon>
        <taxon>rosids</taxon>
        <taxon>fabids</taxon>
        <taxon>Fabales</taxon>
        <taxon>Fabaceae</taxon>
        <taxon>Papilionoideae</taxon>
        <taxon>50 kb inversion clade</taxon>
        <taxon>dalbergioids sensu lato</taxon>
        <taxon>Dalbergieae</taxon>
        <taxon>Pterocarpus clade</taxon>
        <taxon>Stylosanthes</taxon>
    </lineage>
</organism>